<dbReference type="InterPro" id="IPR050863">
    <property type="entry name" value="CenT-Element_Derived"/>
</dbReference>
<feature type="region of interest" description="Disordered" evidence="1">
    <location>
        <begin position="385"/>
        <end position="411"/>
    </location>
</feature>
<feature type="compositionally biased region" description="Polar residues" evidence="1">
    <location>
        <begin position="224"/>
        <end position="240"/>
    </location>
</feature>
<dbReference type="EMBL" id="JARBHB010000011">
    <property type="protein sequence ID" value="KAJ8872792.1"/>
    <property type="molecule type" value="Genomic_DNA"/>
</dbReference>
<evidence type="ECO:0000259" key="2">
    <source>
        <dbReference type="Pfam" id="PF03184"/>
    </source>
</evidence>
<sequence length="492" mass="54569">MDRSDKLKPYVIGKSVKPRAFQGVQELACTYYANKKAWMTTELFKKKMHAFDARMGVRNHKVVLIIDRYPAHATVQLRNVELVFLPPNCTSVLQPFDLGVSRLLKIHFRSMLVQYVMQKIKTGKQLVKRIVLDTLQKLECWETVKEKLEVPVSFDEFVLTDVDVEVCCELTDAKFVNFVTKRGSSDDDDEDSATTNSGGKSTLQVTDFAPSENGKVLRASQLQFRTKQANQQRATASLSASGPEISSPRAKRQVRRYIHVTSQAPPLRGRAPAPHRVPMVGRSKYKRHPDQAQESQRASLCGSSSSRLRTLETTSAAVLSCNTPCKQHPVNSTAANVLLALSAMMDPSTTDGDPAAGQVEDHAKHNLWDCLWMAHASITIGVGRGNGRSQRKHADQRHCPATSENPVTRPGIEPGSPWWEASVLIAQPPWPPVRRKGVGCSIRPLGVGLLQAVRESNPMVRRIDMPARLGSSILLTIRVAKISDASNTKWVK</sequence>
<feature type="compositionally biased region" description="Polar residues" evidence="1">
    <location>
        <begin position="193"/>
        <end position="205"/>
    </location>
</feature>
<feature type="region of interest" description="Disordered" evidence="1">
    <location>
        <begin position="181"/>
        <end position="210"/>
    </location>
</feature>
<accession>A0ABQ9GL86</accession>
<dbReference type="Proteomes" id="UP001159363">
    <property type="component" value="Chromosome 10"/>
</dbReference>
<reference evidence="3 4" key="1">
    <citation type="submission" date="2023-02" db="EMBL/GenBank/DDBJ databases">
        <title>LHISI_Scaffold_Assembly.</title>
        <authorList>
            <person name="Stuart O.P."/>
            <person name="Cleave R."/>
            <person name="Magrath M.J.L."/>
            <person name="Mikheyev A.S."/>
        </authorList>
    </citation>
    <scope>NUCLEOTIDE SEQUENCE [LARGE SCALE GENOMIC DNA]</scope>
    <source>
        <strain evidence="3">Daus_M_001</strain>
        <tissue evidence="3">Leg muscle</tissue>
    </source>
</reference>
<keyword evidence="4" id="KW-1185">Reference proteome</keyword>
<feature type="region of interest" description="Disordered" evidence="1">
    <location>
        <begin position="284"/>
        <end position="304"/>
    </location>
</feature>
<dbReference type="PANTHER" id="PTHR19303:SF73">
    <property type="entry name" value="PROTEIN PDC2"/>
    <property type="match status" value="1"/>
</dbReference>
<evidence type="ECO:0000313" key="4">
    <source>
        <dbReference type="Proteomes" id="UP001159363"/>
    </source>
</evidence>
<proteinExistence type="predicted"/>
<dbReference type="Pfam" id="PF03184">
    <property type="entry name" value="DDE_1"/>
    <property type="match status" value="1"/>
</dbReference>
<feature type="compositionally biased region" description="Polar residues" evidence="1">
    <location>
        <begin position="292"/>
        <end position="302"/>
    </location>
</feature>
<feature type="domain" description="DDE-1" evidence="2">
    <location>
        <begin position="3"/>
        <end position="137"/>
    </location>
</feature>
<organism evidence="3 4">
    <name type="scientific">Dryococelus australis</name>
    <dbReference type="NCBI Taxonomy" id="614101"/>
    <lineage>
        <taxon>Eukaryota</taxon>
        <taxon>Metazoa</taxon>
        <taxon>Ecdysozoa</taxon>
        <taxon>Arthropoda</taxon>
        <taxon>Hexapoda</taxon>
        <taxon>Insecta</taxon>
        <taxon>Pterygota</taxon>
        <taxon>Neoptera</taxon>
        <taxon>Polyneoptera</taxon>
        <taxon>Phasmatodea</taxon>
        <taxon>Verophasmatodea</taxon>
        <taxon>Anareolatae</taxon>
        <taxon>Phasmatidae</taxon>
        <taxon>Eurycanthinae</taxon>
        <taxon>Dryococelus</taxon>
    </lineage>
</organism>
<comment type="caution">
    <text evidence="3">The sequence shown here is derived from an EMBL/GenBank/DDBJ whole genome shotgun (WGS) entry which is preliminary data.</text>
</comment>
<protein>
    <recommendedName>
        <fullName evidence="2">DDE-1 domain-containing protein</fullName>
    </recommendedName>
</protein>
<dbReference type="InterPro" id="IPR004875">
    <property type="entry name" value="DDE_SF_endonuclease_dom"/>
</dbReference>
<gene>
    <name evidence="3" type="ORF">PR048_026408</name>
</gene>
<name>A0ABQ9GL86_9NEOP</name>
<feature type="region of interest" description="Disordered" evidence="1">
    <location>
        <begin position="224"/>
        <end position="252"/>
    </location>
</feature>
<evidence type="ECO:0000256" key="1">
    <source>
        <dbReference type="SAM" id="MobiDB-lite"/>
    </source>
</evidence>
<evidence type="ECO:0000313" key="3">
    <source>
        <dbReference type="EMBL" id="KAJ8872792.1"/>
    </source>
</evidence>
<dbReference type="PANTHER" id="PTHR19303">
    <property type="entry name" value="TRANSPOSON"/>
    <property type="match status" value="1"/>
</dbReference>